<reference evidence="1 2" key="1">
    <citation type="journal article" date="2018" name="PLoS ONE">
        <title>The draft genome of Kipferlia bialata reveals reductive genome evolution in fornicate parasites.</title>
        <authorList>
            <person name="Tanifuji G."/>
            <person name="Takabayashi S."/>
            <person name="Kume K."/>
            <person name="Takagi M."/>
            <person name="Nakayama T."/>
            <person name="Kamikawa R."/>
            <person name="Inagaki Y."/>
            <person name="Hashimoto T."/>
        </authorList>
    </citation>
    <scope>NUCLEOTIDE SEQUENCE [LARGE SCALE GENOMIC DNA]</scope>
    <source>
        <strain evidence="1">NY0173</strain>
    </source>
</reference>
<accession>A0A9K3GJZ3</accession>
<evidence type="ECO:0000313" key="1">
    <source>
        <dbReference type="EMBL" id="GIQ85046.1"/>
    </source>
</evidence>
<dbReference type="EMBL" id="BDIP01001740">
    <property type="protein sequence ID" value="GIQ85046.1"/>
    <property type="molecule type" value="Genomic_DNA"/>
</dbReference>
<dbReference type="InterPro" id="IPR027413">
    <property type="entry name" value="GROEL-like_equatorial_sf"/>
</dbReference>
<dbReference type="SUPFAM" id="SSF48592">
    <property type="entry name" value="GroEL equatorial domain-like"/>
    <property type="match status" value="1"/>
</dbReference>
<evidence type="ECO:0000313" key="2">
    <source>
        <dbReference type="Proteomes" id="UP000265618"/>
    </source>
</evidence>
<organism evidence="1 2">
    <name type="scientific">Kipferlia bialata</name>
    <dbReference type="NCBI Taxonomy" id="797122"/>
    <lineage>
        <taxon>Eukaryota</taxon>
        <taxon>Metamonada</taxon>
        <taxon>Carpediemonas-like organisms</taxon>
        <taxon>Kipferlia</taxon>
    </lineage>
</organism>
<proteinExistence type="predicted"/>
<dbReference type="AlphaFoldDB" id="A0A9K3GJZ3"/>
<dbReference type="Gene3D" id="1.10.560.10">
    <property type="entry name" value="GroEL-like equatorial domain"/>
    <property type="match status" value="1"/>
</dbReference>
<protein>
    <submittedName>
        <fullName evidence="1">Chaperonin Cpn60/TCP-1 family</fullName>
    </submittedName>
</protein>
<sequence length="51" mass="5497">SATEMGVYDGYTAKDWAMRMACDAACTVLRIDMVIMLKQSGGPAPRTGNQN</sequence>
<dbReference type="OrthoDB" id="1748577at2759"/>
<comment type="caution">
    <text evidence="1">The sequence shown here is derived from an EMBL/GenBank/DDBJ whole genome shotgun (WGS) entry which is preliminary data.</text>
</comment>
<name>A0A9K3GJZ3_9EUKA</name>
<feature type="non-terminal residue" evidence="1">
    <location>
        <position position="1"/>
    </location>
</feature>
<gene>
    <name evidence="1" type="ORF">KIPB_006656</name>
</gene>
<dbReference type="Proteomes" id="UP000265618">
    <property type="component" value="Unassembled WGS sequence"/>
</dbReference>
<keyword evidence="2" id="KW-1185">Reference proteome</keyword>